<reference evidence="1" key="1">
    <citation type="submission" date="2022-11" db="EMBL/GenBank/DDBJ databases">
        <title>Genome Sequence of Cubamyces cubensis.</title>
        <authorList>
            <person name="Buettner E."/>
        </authorList>
    </citation>
    <scope>NUCLEOTIDE SEQUENCE</scope>
    <source>
        <strain evidence="1">MPL-01</strain>
    </source>
</reference>
<dbReference type="AlphaFoldDB" id="A0AAD7TYJ4"/>
<protein>
    <submittedName>
        <fullName evidence="1">Uncharacterized protein</fullName>
    </submittedName>
</protein>
<evidence type="ECO:0000313" key="2">
    <source>
        <dbReference type="Proteomes" id="UP001215151"/>
    </source>
</evidence>
<accession>A0AAD7TYJ4</accession>
<dbReference type="EMBL" id="JAPEVG010000057">
    <property type="protein sequence ID" value="KAJ8488845.1"/>
    <property type="molecule type" value="Genomic_DNA"/>
</dbReference>
<dbReference type="Proteomes" id="UP001215151">
    <property type="component" value="Unassembled WGS sequence"/>
</dbReference>
<keyword evidence="2" id="KW-1185">Reference proteome</keyword>
<evidence type="ECO:0000313" key="1">
    <source>
        <dbReference type="EMBL" id="KAJ8488845.1"/>
    </source>
</evidence>
<gene>
    <name evidence="1" type="ORF">ONZ51_g3285</name>
</gene>
<organism evidence="1 2">
    <name type="scientific">Trametes cubensis</name>
    <dbReference type="NCBI Taxonomy" id="1111947"/>
    <lineage>
        <taxon>Eukaryota</taxon>
        <taxon>Fungi</taxon>
        <taxon>Dikarya</taxon>
        <taxon>Basidiomycota</taxon>
        <taxon>Agaricomycotina</taxon>
        <taxon>Agaricomycetes</taxon>
        <taxon>Polyporales</taxon>
        <taxon>Polyporaceae</taxon>
        <taxon>Trametes</taxon>
    </lineage>
</organism>
<sequence length="68" mass="7473">MVSTDPGPIVVIKTEKIRVQGNIPSAPPFDIGTTQRSNADIARLILYNFMERATLSRTTADTLRKLAT</sequence>
<name>A0AAD7TYJ4_9APHY</name>
<proteinExistence type="predicted"/>
<comment type="caution">
    <text evidence="1">The sequence shown here is derived from an EMBL/GenBank/DDBJ whole genome shotgun (WGS) entry which is preliminary data.</text>
</comment>